<organism evidence="1 2">
    <name type="scientific">Polyplax serrata</name>
    <name type="common">Common mouse louse</name>
    <dbReference type="NCBI Taxonomy" id="468196"/>
    <lineage>
        <taxon>Eukaryota</taxon>
        <taxon>Metazoa</taxon>
        <taxon>Ecdysozoa</taxon>
        <taxon>Arthropoda</taxon>
        <taxon>Hexapoda</taxon>
        <taxon>Insecta</taxon>
        <taxon>Pterygota</taxon>
        <taxon>Neoptera</taxon>
        <taxon>Paraneoptera</taxon>
        <taxon>Psocodea</taxon>
        <taxon>Troctomorpha</taxon>
        <taxon>Phthiraptera</taxon>
        <taxon>Anoplura</taxon>
        <taxon>Polyplacidae</taxon>
        <taxon>Polyplax</taxon>
    </lineage>
</organism>
<dbReference type="EMBL" id="JAWJWE010000042">
    <property type="protein sequence ID" value="KAK6618493.1"/>
    <property type="molecule type" value="Genomic_DNA"/>
</dbReference>
<comment type="caution">
    <text evidence="1">The sequence shown here is derived from an EMBL/GenBank/DDBJ whole genome shotgun (WGS) entry which is preliminary data.</text>
</comment>
<proteinExistence type="predicted"/>
<dbReference type="Proteomes" id="UP001372834">
    <property type="component" value="Unassembled WGS sequence"/>
</dbReference>
<dbReference type="AlphaFoldDB" id="A0AAN8NJE2"/>
<reference evidence="1 2" key="1">
    <citation type="submission" date="2023-10" db="EMBL/GenBank/DDBJ databases">
        <title>Genomes of two closely related lineages of the louse Polyplax serrata with different host specificities.</title>
        <authorList>
            <person name="Martinu J."/>
            <person name="Tarabai H."/>
            <person name="Stefka J."/>
            <person name="Hypsa V."/>
        </authorList>
    </citation>
    <scope>NUCLEOTIDE SEQUENCE [LARGE SCALE GENOMIC DNA]</scope>
    <source>
        <strain evidence="1">HR10_N</strain>
    </source>
</reference>
<gene>
    <name evidence="1" type="ORF">RUM43_013686</name>
</gene>
<evidence type="ECO:0000313" key="2">
    <source>
        <dbReference type="Proteomes" id="UP001372834"/>
    </source>
</evidence>
<evidence type="ECO:0000313" key="1">
    <source>
        <dbReference type="EMBL" id="KAK6618493.1"/>
    </source>
</evidence>
<protein>
    <submittedName>
        <fullName evidence="1">Uncharacterized protein</fullName>
    </submittedName>
</protein>
<name>A0AAN8NJE2_POLSC</name>
<accession>A0AAN8NJE2</accession>
<sequence>MRLDANETLDRPMKTVDRASTLNTTLLLLSVCGRRLFPQSRVVGGEKSTFGKWPWQLGSGHSWKPVDNAGAHATRMVPPKWSDTSEFPAGFVDSSHRGDLITWQINLIGRSEK</sequence>